<dbReference type="AlphaFoldDB" id="A0AAV4CVE5"/>
<evidence type="ECO:0000313" key="2">
    <source>
        <dbReference type="Proteomes" id="UP000735302"/>
    </source>
</evidence>
<name>A0AAV4CVE5_9GAST</name>
<dbReference type="EMBL" id="BLXT01007005">
    <property type="protein sequence ID" value="GFO35887.1"/>
    <property type="molecule type" value="Genomic_DNA"/>
</dbReference>
<proteinExistence type="predicted"/>
<dbReference type="Proteomes" id="UP000735302">
    <property type="component" value="Unassembled WGS sequence"/>
</dbReference>
<keyword evidence="2" id="KW-1185">Reference proteome</keyword>
<sequence length="75" mass="8605">MAVTCRPVPHLPDIDSKFVLRTNASDLGLGVALMQRGQDQFLYTHRSAILYIRGSELRRQTELSQKRFCNIIKET</sequence>
<gene>
    <name evidence="1" type="ORF">PoB_006239200</name>
</gene>
<protein>
    <recommendedName>
        <fullName evidence="3">Reverse transcriptase/retrotransposon-derived protein RNase H-like domain-containing protein</fullName>
    </recommendedName>
</protein>
<accession>A0AAV4CVE5</accession>
<evidence type="ECO:0008006" key="3">
    <source>
        <dbReference type="Google" id="ProtNLM"/>
    </source>
</evidence>
<comment type="caution">
    <text evidence="1">The sequence shown here is derived from an EMBL/GenBank/DDBJ whole genome shotgun (WGS) entry which is preliminary data.</text>
</comment>
<reference evidence="1 2" key="1">
    <citation type="journal article" date="2021" name="Elife">
        <title>Chloroplast acquisition without the gene transfer in kleptoplastic sea slugs, Plakobranchus ocellatus.</title>
        <authorList>
            <person name="Maeda T."/>
            <person name="Takahashi S."/>
            <person name="Yoshida T."/>
            <person name="Shimamura S."/>
            <person name="Takaki Y."/>
            <person name="Nagai Y."/>
            <person name="Toyoda A."/>
            <person name="Suzuki Y."/>
            <person name="Arimoto A."/>
            <person name="Ishii H."/>
            <person name="Satoh N."/>
            <person name="Nishiyama T."/>
            <person name="Hasebe M."/>
            <person name="Maruyama T."/>
            <person name="Minagawa J."/>
            <person name="Obokata J."/>
            <person name="Shigenobu S."/>
        </authorList>
    </citation>
    <scope>NUCLEOTIDE SEQUENCE [LARGE SCALE GENOMIC DNA]</scope>
</reference>
<evidence type="ECO:0000313" key="1">
    <source>
        <dbReference type="EMBL" id="GFO35887.1"/>
    </source>
</evidence>
<organism evidence="1 2">
    <name type="scientific">Plakobranchus ocellatus</name>
    <dbReference type="NCBI Taxonomy" id="259542"/>
    <lineage>
        <taxon>Eukaryota</taxon>
        <taxon>Metazoa</taxon>
        <taxon>Spiralia</taxon>
        <taxon>Lophotrochozoa</taxon>
        <taxon>Mollusca</taxon>
        <taxon>Gastropoda</taxon>
        <taxon>Heterobranchia</taxon>
        <taxon>Euthyneura</taxon>
        <taxon>Panpulmonata</taxon>
        <taxon>Sacoglossa</taxon>
        <taxon>Placobranchoidea</taxon>
        <taxon>Plakobranchidae</taxon>
        <taxon>Plakobranchus</taxon>
    </lineage>
</organism>